<dbReference type="GO" id="GO:0046718">
    <property type="term" value="P:symbiont entry into host cell"/>
    <property type="evidence" value="ECO:0007669"/>
    <property type="project" value="InterPro"/>
</dbReference>
<reference evidence="1 2" key="1">
    <citation type="submission" date="2017-04" db="EMBL/GenBank/DDBJ databases">
        <authorList>
            <person name="Afonso C.L."/>
            <person name="Miller P.J."/>
            <person name="Scott M.A."/>
            <person name="Spackman E."/>
            <person name="Goraichik I."/>
            <person name="Dimitrov K.M."/>
            <person name="Suarez D.L."/>
            <person name="Swayne D.E."/>
        </authorList>
    </citation>
    <scope>NUCLEOTIDE SEQUENCE [LARGE SCALE GENOMIC DNA]</scope>
    <source>
        <strain evidence="1">LMG 28154</strain>
    </source>
</reference>
<gene>
    <name evidence="1" type="ORF">BSIN_3397</name>
</gene>
<dbReference type="Proteomes" id="UP000198460">
    <property type="component" value="Unassembled WGS sequence"/>
</dbReference>
<dbReference type="Pfam" id="PF05100">
    <property type="entry name" value="Phage_tail_L"/>
    <property type="match status" value="1"/>
</dbReference>
<sequence length="183" mass="19823">MQYAAWPVNTEGFEISGSGKQPAPTLRVGNVDGSISSLCIALGDLVGAQITRRRTLSKYLDAVNFPDGNPGADPNEEMPPETWLIERKSHEDNETIEFELSSPLDFDGEQLPRRQIIPNLCIWLYRGPECGYTGGPCADANDAPTDDPAKDRCSQSLRGCKLRFGANNPLPYGGSPAAGLVRT</sequence>
<dbReference type="EMBL" id="FXAN01000053">
    <property type="protein sequence ID" value="SMG00327.1"/>
    <property type="molecule type" value="Genomic_DNA"/>
</dbReference>
<name>A0A238H5F3_9BURK</name>
<dbReference type="GO" id="GO:0051536">
    <property type="term" value="F:iron-sulfur cluster binding"/>
    <property type="evidence" value="ECO:0007669"/>
    <property type="project" value="InterPro"/>
</dbReference>
<evidence type="ECO:0000313" key="2">
    <source>
        <dbReference type="Proteomes" id="UP000198460"/>
    </source>
</evidence>
<protein>
    <submittedName>
        <fullName evidence="1">Phage minor tail protein</fullName>
    </submittedName>
</protein>
<dbReference type="InterPro" id="IPR006487">
    <property type="entry name" value="Phage_lambda_L"/>
</dbReference>
<evidence type="ECO:0000313" key="1">
    <source>
        <dbReference type="EMBL" id="SMG00327.1"/>
    </source>
</evidence>
<dbReference type="NCBIfam" id="TIGR01600">
    <property type="entry name" value="phage_tail_L"/>
    <property type="match status" value="1"/>
</dbReference>
<accession>A0A238H5F3</accession>
<organism evidence="1 2">
    <name type="scientific">Burkholderia singularis</name>
    <dbReference type="NCBI Taxonomy" id="1503053"/>
    <lineage>
        <taxon>Bacteria</taxon>
        <taxon>Pseudomonadati</taxon>
        <taxon>Pseudomonadota</taxon>
        <taxon>Betaproteobacteria</taxon>
        <taxon>Burkholderiales</taxon>
        <taxon>Burkholderiaceae</taxon>
        <taxon>Burkholderia</taxon>
        <taxon>pseudomallei group</taxon>
    </lineage>
</organism>
<dbReference type="GO" id="GO:0030430">
    <property type="term" value="C:host cell cytoplasm"/>
    <property type="evidence" value="ECO:0007669"/>
    <property type="project" value="InterPro"/>
</dbReference>
<proteinExistence type="predicted"/>
<dbReference type="AlphaFoldDB" id="A0A238H5F3"/>